<dbReference type="CDD" id="cd00947">
    <property type="entry name" value="TBP_aldolase_IIB"/>
    <property type="match status" value="1"/>
</dbReference>
<evidence type="ECO:0000256" key="2">
    <source>
        <dbReference type="PIRSR" id="PIRSR001359-3"/>
    </source>
</evidence>
<keyword evidence="2" id="KW-0479">Metal-binding</keyword>
<dbReference type="GO" id="GO:0008270">
    <property type="term" value="F:zinc ion binding"/>
    <property type="evidence" value="ECO:0007669"/>
    <property type="project" value="InterPro"/>
</dbReference>
<dbReference type="GO" id="GO:0016832">
    <property type="term" value="F:aldehyde-lyase activity"/>
    <property type="evidence" value="ECO:0007669"/>
    <property type="project" value="InterPro"/>
</dbReference>
<dbReference type="Proteomes" id="UP000177943">
    <property type="component" value="Unassembled WGS sequence"/>
</dbReference>
<dbReference type="NCBIfam" id="TIGR00167">
    <property type="entry name" value="cbbA"/>
    <property type="match status" value="1"/>
</dbReference>
<dbReference type="AlphaFoldDB" id="A0A1G2MRM4"/>
<protein>
    <recommendedName>
        <fullName evidence="5">Tagatose-bisphosphate aldolase</fullName>
    </recommendedName>
</protein>
<feature type="binding site" evidence="2">
    <location>
        <position position="81"/>
    </location>
    <ligand>
        <name>Zn(2+)</name>
        <dbReference type="ChEBI" id="CHEBI:29105"/>
        <label>1</label>
        <note>catalytic</note>
    </ligand>
</feature>
<dbReference type="PIRSF" id="PIRSF001359">
    <property type="entry name" value="F_bP_aldolase_II"/>
    <property type="match status" value="1"/>
</dbReference>
<feature type="binding site" evidence="2">
    <location>
        <position position="102"/>
    </location>
    <ligand>
        <name>Zn(2+)</name>
        <dbReference type="ChEBI" id="CHEBI:29105"/>
        <label>2</label>
    </ligand>
</feature>
<keyword evidence="2" id="KW-0862">Zinc</keyword>
<feature type="binding site" evidence="2">
    <location>
        <position position="185"/>
    </location>
    <ligand>
        <name>Zn(2+)</name>
        <dbReference type="ChEBI" id="CHEBI:29105"/>
        <label>1</label>
        <note>catalytic</note>
    </ligand>
</feature>
<sequence>MKVLRQCIKEAHDKKVAIGHFNISNLEGLWAIFRAAKNLSVPVIIGVSEGERDFIGVRQAAALVQSLREEHDYPIYLNADHTYSFDRVKEAIDTGFDAIIFDGTELPFEKNMKVARQCVEYARACGRDVIVEGELGFIGKSSKVLDGIPAGVKISEEYLTKSEEAAKFVKETGIDLLAPAVGNIHGMLKGGVDPALNVKKVKEIYEAVGIPLVLHGGSGNSSADVSAAIKNGVSIVHINTELRVAYRKALSLSLQENPDEVAPYKYLKPALQAIEKVVLEKLRVFNS</sequence>
<organism evidence="3 4">
    <name type="scientific">Candidatus Taylorbacteria bacterium RIFCSPHIGHO2_02_FULL_45_35</name>
    <dbReference type="NCBI Taxonomy" id="1802311"/>
    <lineage>
        <taxon>Bacteria</taxon>
        <taxon>Candidatus Tayloriibacteriota</taxon>
    </lineage>
</organism>
<dbReference type="InterPro" id="IPR000771">
    <property type="entry name" value="FBA_II"/>
</dbReference>
<gene>
    <name evidence="3" type="ORF">A3D56_01740</name>
</gene>
<evidence type="ECO:0000256" key="1">
    <source>
        <dbReference type="PIRSR" id="PIRSR001359-1"/>
    </source>
</evidence>
<dbReference type="GO" id="GO:0005975">
    <property type="term" value="P:carbohydrate metabolic process"/>
    <property type="evidence" value="ECO:0007669"/>
    <property type="project" value="InterPro"/>
</dbReference>
<dbReference type="Pfam" id="PF01116">
    <property type="entry name" value="F_bP_aldolase"/>
    <property type="match status" value="1"/>
</dbReference>
<dbReference type="PANTHER" id="PTHR30304">
    <property type="entry name" value="D-TAGATOSE-1,6-BISPHOSPHATE ALDOLASE"/>
    <property type="match status" value="1"/>
</dbReference>
<reference evidence="3 4" key="1">
    <citation type="journal article" date="2016" name="Nat. Commun.">
        <title>Thousands of microbial genomes shed light on interconnected biogeochemical processes in an aquifer system.</title>
        <authorList>
            <person name="Anantharaman K."/>
            <person name="Brown C.T."/>
            <person name="Hug L.A."/>
            <person name="Sharon I."/>
            <person name="Castelle C.J."/>
            <person name="Probst A.J."/>
            <person name="Thomas B.C."/>
            <person name="Singh A."/>
            <person name="Wilkins M.J."/>
            <person name="Karaoz U."/>
            <person name="Brodie E.L."/>
            <person name="Williams K.H."/>
            <person name="Hubbard S.S."/>
            <person name="Banfield J.F."/>
        </authorList>
    </citation>
    <scope>NUCLEOTIDE SEQUENCE [LARGE SCALE GENOMIC DNA]</scope>
</reference>
<evidence type="ECO:0000313" key="3">
    <source>
        <dbReference type="EMBL" id="OHA25869.1"/>
    </source>
</evidence>
<feature type="active site" description="Proton donor" evidence="1">
    <location>
        <position position="80"/>
    </location>
</feature>
<proteinExistence type="predicted"/>
<name>A0A1G2MRM4_9BACT</name>
<evidence type="ECO:0000313" key="4">
    <source>
        <dbReference type="Proteomes" id="UP000177943"/>
    </source>
</evidence>
<comment type="caution">
    <text evidence="3">The sequence shown here is derived from an EMBL/GenBank/DDBJ whole genome shotgun (WGS) entry which is preliminary data.</text>
</comment>
<accession>A0A1G2MRM4</accession>
<dbReference type="EMBL" id="MHRP01000042">
    <property type="protein sequence ID" value="OHA25869.1"/>
    <property type="molecule type" value="Genomic_DNA"/>
</dbReference>
<feature type="binding site" evidence="2">
    <location>
        <position position="215"/>
    </location>
    <ligand>
        <name>Zn(2+)</name>
        <dbReference type="ChEBI" id="CHEBI:29105"/>
        <label>1</label>
        <note>catalytic</note>
    </ligand>
</feature>
<comment type="cofactor">
    <cofactor evidence="2">
        <name>Zn(2+)</name>
        <dbReference type="ChEBI" id="CHEBI:29105"/>
    </cofactor>
    <text evidence="2">Binds 2 Zn(2+) ions per subunit. One is catalytic and the other provides a structural contribution.</text>
</comment>
<evidence type="ECO:0008006" key="5">
    <source>
        <dbReference type="Google" id="ProtNLM"/>
    </source>
</evidence>
<dbReference type="InterPro" id="IPR050246">
    <property type="entry name" value="Class_II_FBP_aldolase"/>
</dbReference>
<feature type="binding site" evidence="2">
    <location>
        <position position="134"/>
    </location>
    <ligand>
        <name>Zn(2+)</name>
        <dbReference type="ChEBI" id="CHEBI:29105"/>
        <label>2</label>
    </ligand>
</feature>
<dbReference type="SUPFAM" id="SSF51569">
    <property type="entry name" value="Aldolase"/>
    <property type="match status" value="1"/>
</dbReference>
<dbReference type="PANTHER" id="PTHR30304:SF0">
    <property type="entry name" value="D-TAGATOSE-1,6-BISPHOSPHATE ALDOLASE SUBUNIT GATY-RELATED"/>
    <property type="match status" value="1"/>
</dbReference>
<dbReference type="InterPro" id="IPR013785">
    <property type="entry name" value="Aldolase_TIM"/>
</dbReference>
<dbReference type="Gene3D" id="3.20.20.70">
    <property type="entry name" value="Aldolase class I"/>
    <property type="match status" value="1"/>
</dbReference>